<keyword evidence="1" id="KW-1133">Transmembrane helix</keyword>
<keyword evidence="1" id="KW-0472">Membrane</keyword>
<name>A0A1G9VBA9_9BACT</name>
<sequence length="66" mass="7267">MAQTDPNPNFLNRLLNKADQVIGDEGFKTDVRVELGNDLYYKLFATIVAAGIALAVIVMTVQTLKK</sequence>
<reference evidence="2 3" key="1">
    <citation type="submission" date="2016-10" db="EMBL/GenBank/DDBJ databases">
        <authorList>
            <person name="de Groot N.N."/>
        </authorList>
    </citation>
    <scope>NUCLEOTIDE SEQUENCE [LARGE SCALE GENOMIC DNA]</scope>
    <source>
        <strain evidence="2 3">DSM 25186</strain>
    </source>
</reference>
<dbReference type="EMBL" id="FNFO01000019">
    <property type="protein sequence ID" value="SDM69155.1"/>
    <property type="molecule type" value="Genomic_DNA"/>
</dbReference>
<evidence type="ECO:0000256" key="1">
    <source>
        <dbReference type="SAM" id="Phobius"/>
    </source>
</evidence>
<keyword evidence="1" id="KW-0812">Transmembrane</keyword>
<feature type="transmembrane region" description="Helical" evidence="1">
    <location>
        <begin position="39"/>
        <end position="61"/>
    </location>
</feature>
<gene>
    <name evidence="2" type="ORF">SAMN05421823_11969</name>
</gene>
<keyword evidence="3" id="KW-1185">Reference proteome</keyword>
<evidence type="ECO:0000313" key="3">
    <source>
        <dbReference type="Proteomes" id="UP000198510"/>
    </source>
</evidence>
<accession>A0A1G9VBA9</accession>
<organism evidence="2 3">
    <name type="scientific">Catalinimonas alkaloidigena</name>
    <dbReference type="NCBI Taxonomy" id="1075417"/>
    <lineage>
        <taxon>Bacteria</taxon>
        <taxon>Pseudomonadati</taxon>
        <taxon>Bacteroidota</taxon>
        <taxon>Cytophagia</taxon>
        <taxon>Cytophagales</taxon>
        <taxon>Catalimonadaceae</taxon>
        <taxon>Catalinimonas</taxon>
    </lineage>
</organism>
<dbReference type="Proteomes" id="UP000198510">
    <property type="component" value="Unassembled WGS sequence"/>
</dbReference>
<proteinExistence type="predicted"/>
<dbReference type="STRING" id="1075417.SAMN05421823_11969"/>
<dbReference type="AlphaFoldDB" id="A0A1G9VBA9"/>
<evidence type="ECO:0000313" key="2">
    <source>
        <dbReference type="EMBL" id="SDM69155.1"/>
    </source>
</evidence>
<protein>
    <submittedName>
        <fullName evidence="2">Uncharacterized protein</fullName>
    </submittedName>
</protein>
<dbReference type="RefSeq" id="WP_089688652.1">
    <property type="nucleotide sequence ID" value="NZ_FNFO01000019.1"/>
</dbReference>